<evidence type="ECO:0000313" key="2">
    <source>
        <dbReference type="Proteomes" id="UP000257109"/>
    </source>
</evidence>
<keyword evidence="2" id="KW-1185">Reference proteome</keyword>
<sequence length="71" mass="7998">MTYSTTNEMPFRLTFGTEAVIPVEIGESSSRTALFQPGQNQEELRANLDLLQEAHEVAHIKEYTMKARAAK</sequence>
<proteinExistence type="predicted"/>
<protein>
    <submittedName>
        <fullName evidence="1">Uncharacterized protein</fullName>
    </submittedName>
</protein>
<gene>
    <name evidence="1" type="ORF">CR513_14467</name>
</gene>
<feature type="non-terminal residue" evidence="1">
    <location>
        <position position="1"/>
    </location>
</feature>
<comment type="caution">
    <text evidence="1">The sequence shown here is derived from an EMBL/GenBank/DDBJ whole genome shotgun (WGS) entry which is preliminary data.</text>
</comment>
<evidence type="ECO:0000313" key="1">
    <source>
        <dbReference type="EMBL" id="RDY02117.1"/>
    </source>
</evidence>
<accession>A0A371HH36</accession>
<organism evidence="1 2">
    <name type="scientific">Mucuna pruriens</name>
    <name type="common">Velvet bean</name>
    <name type="synonym">Dolichos pruriens</name>
    <dbReference type="NCBI Taxonomy" id="157652"/>
    <lineage>
        <taxon>Eukaryota</taxon>
        <taxon>Viridiplantae</taxon>
        <taxon>Streptophyta</taxon>
        <taxon>Embryophyta</taxon>
        <taxon>Tracheophyta</taxon>
        <taxon>Spermatophyta</taxon>
        <taxon>Magnoliopsida</taxon>
        <taxon>eudicotyledons</taxon>
        <taxon>Gunneridae</taxon>
        <taxon>Pentapetalae</taxon>
        <taxon>rosids</taxon>
        <taxon>fabids</taxon>
        <taxon>Fabales</taxon>
        <taxon>Fabaceae</taxon>
        <taxon>Papilionoideae</taxon>
        <taxon>50 kb inversion clade</taxon>
        <taxon>NPAAA clade</taxon>
        <taxon>indigoferoid/millettioid clade</taxon>
        <taxon>Phaseoleae</taxon>
        <taxon>Mucuna</taxon>
    </lineage>
</organism>
<dbReference type="OrthoDB" id="1739513at2759"/>
<dbReference type="AlphaFoldDB" id="A0A371HH36"/>
<dbReference type="EMBL" id="QJKJ01002599">
    <property type="protein sequence ID" value="RDY02117.1"/>
    <property type="molecule type" value="Genomic_DNA"/>
</dbReference>
<name>A0A371HH36_MUCPR</name>
<reference evidence="1" key="1">
    <citation type="submission" date="2018-05" db="EMBL/GenBank/DDBJ databases">
        <title>Draft genome of Mucuna pruriens seed.</title>
        <authorList>
            <person name="Nnadi N.E."/>
            <person name="Vos R."/>
            <person name="Hasami M.H."/>
            <person name="Devisetty U.K."/>
            <person name="Aguiy J.C."/>
        </authorList>
    </citation>
    <scope>NUCLEOTIDE SEQUENCE [LARGE SCALE GENOMIC DNA]</scope>
    <source>
        <strain evidence="1">JCA_2017</strain>
    </source>
</reference>
<dbReference type="Proteomes" id="UP000257109">
    <property type="component" value="Unassembled WGS sequence"/>
</dbReference>